<gene>
    <name evidence="2" type="ORF">Q4481_04085</name>
</gene>
<dbReference type="EMBL" id="JAUOZU010000003">
    <property type="protein sequence ID" value="MDO6963123.1"/>
    <property type="molecule type" value="Genomic_DNA"/>
</dbReference>
<evidence type="ECO:0000256" key="1">
    <source>
        <dbReference type="SAM" id="SignalP"/>
    </source>
</evidence>
<dbReference type="RefSeq" id="WP_304375014.1">
    <property type="nucleotide sequence ID" value="NZ_JAUOZU010000003.1"/>
</dbReference>
<protein>
    <submittedName>
        <fullName evidence="2">Uncharacterized protein</fullName>
    </submittedName>
</protein>
<keyword evidence="3" id="KW-1185">Reference proteome</keyword>
<reference evidence="2" key="2">
    <citation type="submission" date="2023-07" db="EMBL/GenBank/DDBJ databases">
        <authorList>
            <person name="Shen H."/>
        </authorList>
    </citation>
    <scope>NUCLEOTIDE SEQUENCE</scope>
    <source>
        <strain evidence="2">TNR-22</strain>
    </source>
</reference>
<feature type="signal peptide" evidence="1">
    <location>
        <begin position="1"/>
        <end position="38"/>
    </location>
</feature>
<reference evidence="2" key="1">
    <citation type="journal article" date="2015" name="Int. J. Syst. Evol. Microbiol.">
        <title>Rhizobium alvei sp. nov., isolated from a freshwater river.</title>
        <authorList>
            <person name="Sheu S.Y."/>
            <person name="Huang H.W."/>
            <person name="Young C.C."/>
            <person name="Chen W.M."/>
        </authorList>
    </citation>
    <scope>NUCLEOTIDE SEQUENCE</scope>
    <source>
        <strain evidence="2">TNR-22</strain>
    </source>
</reference>
<accession>A0ABT8YHH6</accession>
<name>A0ABT8YHH6_9HYPH</name>
<comment type="caution">
    <text evidence="2">The sequence shown here is derived from an EMBL/GenBank/DDBJ whole genome shotgun (WGS) entry which is preliminary data.</text>
</comment>
<organism evidence="2 3">
    <name type="scientific">Rhizobium alvei</name>
    <dbReference type="NCBI Taxonomy" id="1132659"/>
    <lineage>
        <taxon>Bacteria</taxon>
        <taxon>Pseudomonadati</taxon>
        <taxon>Pseudomonadota</taxon>
        <taxon>Alphaproteobacteria</taxon>
        <taxon>Hyphomicrobiales</taxon>
        <taxon>Rhizobiaceae</taxon>
        <taxon>Rhizobium/Agrobacterium group</taxon>
        <taxon>Rhizobium</taxon>
    </lineage>
</organism>
<evidence type="ECO:0000313" key="2">
    <source>
        <dbReference type="EMBL" id="MDO6963123.1"/>
    </source>
</evidence>
<feature type="chain" id="PRO_5046077340" evidence="1">
    <location>
        <begin position="39"/>
        <end position="210"/>
    </location>
</feature>
<proteinExistence type="predicted"/>
<evidence type="ECO:0000313" key="3">
    <source>
        <dbReference type="Proteomes" id="UP001174932"/>
    </source>
</evidence>
<sequence>MRKCECHVLSVSGRFRKLERLFRLVALALLLGSPPAFAGSGEELHVRLIRHYVETRIRPWLSDPRLVNAIREQNKKTAEYTSFDFVDLDKTWQLELESDTHPLIDSVLRNKLADFLREKQEEAGGAITEIIVMDGRGLNVAISDVTSDYWQGDEPKFRKTVGEGSEGFVIEEPTQDQSSQMLQSQASITITNEKGIPIGAVSFGINLDQL</sequence>
<dbReference type="Proteomes" id="UP001174932">
    <property type="component" value="Unassembled WGS sequence"/>
</dbReference>
<keyword evidence="1" id="KW-0732">Signal</keyword>